<dbReference type="Proteomes" id="UP000006702">
    <property type="component" value="Unassembled WGS sequence"/>
</dbReference>
<dbReference type="PANTHER" id="PTHR46494">
    <property type="entry name" value="CORA FAMILY METAL ION TRANSPORTER (EUROFUNG)"/>
    <property type="match status" value="1"/>
</dbReference>
<organism evidence="6 7">
    <name type="scientific">Neosartorya fischeri (strain ATCC 1020 / DSM 3700 / CBS 544.65 / FGSC A1164 / JCM 1740 / NRRL 181 / WB 181)</name>
    <name type="common">Aspergillus fischerianus</name>
    <dbReference type="NCBI Taxonomy" id="331117"/>
    <lineage>
        <taxon>Eukaryota</taxon>
        <taxon>Fungi</taxon>
        <taxon>Dikarya</taxon>
        <taxon>Ascomycota</taxon>
        <taxon>Pezizomycotina</taxon>
        <taxon>Eurotiomycetes</taxon>
        <taxon>Eurotiomycetidae</taxon>
        <taxon>Eurotiales</taxon>
        <taxon>Aspergillaceae</taxon>
        <taxon>Aspergillus</taxon>
        <taxon>Aspergillus subgen. Fumigati</taxon>
    </lineage>
</organism>
<protein>
    <recommendedName>
        <fullName evidence="8">CorA-like Mg2+ transporter protein</fullName>
    </recommendedName>
</protein>
<dbReference type="Pfam" id="PF01544">
    <property type="entry name" value="CorA"/>
    <property type="match status" value="1"/>
</dbReference>
<dbReference type="PANTHER" id="PTHR46494:SF1">
    <property type="entry name" value="CORA FAMILY METAL ION TRANSPORTER (EUROFUNG)"/>
    <property type="match status" value="1"/>
</dbReference>
<keyword evidence="3 5" id="KW-1133">Transmembrane helix</keyword>
<dbReference type="EMBL" id="DS027696">
    <property type="protein sequence ID" value="EAW17818.1"/>
    <property type="molecule type" value="Genomic_DNA"/>
</dbReference>
<sequence length="419" mass="48236">MGDYGNGNEEVDIATVVEESDQNTWTSRQANLWQELENYQRQPPAIVLLYVFSSFDQHNLTPENRYANYPEESIDDSPVLRQKNPNIFFPPDFFPVIKADLNGTFFCDYDIDDEGKVTKHLSWTCFKIKHVVKPGVYAWIQTAVFVQWHPQANRQLVFFLNLPDVMAQYLAAHRPSPTQRGNPYIWHTLFAQGVVEEYDTSIWSLRHLVRPIEKPMFCFPKLKAAQARNEPKPPVLNFPNLHDIARHIFHANETLAVATHTMQSLIDEQARFRAEHPVLINKNRGSWIHTAQRAHFVAKQLHSLLTRSQSLSERLRNEINLAFNLVSQKDGAMMKTVAVVSMLYLPGTFISGLFGTNFFNLSNDGGAKSWIMSGNFWLYWVITLPLTLATVLVWASWHYFPHYYPRMSLKPLKGADSVA</sequence>
<dbReference type="GO" id="GO:0015095">
    <property type="term" value="F:magnesium ion transmembrane transporter activity"/>
    <property type="evidence" value="ECO:0007669"/>
    <property type="project" value="TreeGrafter"/>
</dbReference>
<dbReference type="AlphaFoldDB" id="A1DEL1"/>
<evidence type="ECO:0000313" key="6">
    <source>
        <dbReference type="EMBL" id="EAW17818.1"/>
    </source>
</evidence>
<evidence type="ECO:0000256" key="1">
    <source>
        <dbReference type="ARBA" id="ARBA00004651"/>
    </source>
</evidence>
<proteinExistence type="predicted"/>
<evidence type="ECO:0000256" key="5">
    <source>
        <dbReference type="SAM" id="Phobius"/>
    </source>
</evidence>
<keyword evidence="2 5" id="KW-0812">Transmembrane</keyword>
<gene>
    <name evidence="6" type="ORF">NFIA_077580</name>
</gene>
<dbReference type="GO" id="GO:0015087">
    <property type="term" value="F:cobalt ion transmembrane transporter activity"/>
    <property type="evidence" value="ECO:0007669"/>
    <property type="project" value="TreeGrafter"/>
</dbReference>
<dbReference type="STRING" id="331117.A1DEL1"/>
<dbReference type="KEGG" id="nfi:NFIA_077580"/>
<dbReference type="OrthoDB" id="5207033at2759"/>
<dbReference type="GO" id="GO:0050897">
    <property type="term" value="F:cobalt ion binding"/>
    <property type="evidence" value="ECO:0007669"/>
    <property type="project" value="TreeGrafter"/>
</dbReference>
<dbReference type="HOGENOM" id="CLU_041307_1_1_1"/>
<feature type="transmembrane region" description="Helical" evidence="5">
    <location>
        <begin position="337"/>
        <end position="356"/>
    </location>
</feature>
<feature type="transmembrane region" description="Helical" evidence="5">
    <location>
        <begin position="376"/>
        <end position="400"/>
    </location>
</feature>
<dbReference type="InterPro" id="IPR045863">
    <property type="entry name" value="CorA_TM1_TM2"/>
</dbReference>
<dbReference type="Gene3D" id="1.20.58.340">
    <property type="entry name" value="Magnesium transport protein CorA, transmembrane region"/>
    <property type="match status" value="1"/>
</dbReference>
<dbReference type="InterPro" id="IPR002523">
    <property type="entry name" value="MgTranspt_CorA/ZnTranspt_ZntB"/>
</dbReference>
<dbReference type="GO" id="GO:0000287">
    <property type="term" value="F:magnesium ion binding"/>
    <property type="evidence" value="ECO:0007669"/>
    <property type="project" value="TreeGrafter"/>
</dbReference>
<dbReference type="GO" id="GO:0005886">
    <property type="term" value="C:plasma membrane"/>
    <property type="evidence" value="ECO:0007669"/>
    <property type="project" value="UniProtKB-SubCell"/>
</dbReference>
<evidence type="ECO:0000256" key="4">
    <source>
        <dbReference type="ARBA" id="ARBA00023136"/>
    </source>
</evidence>
<keyword evidence="4 5" id="KW-0472">Membrane</keyword>
<dbReference type="VEuPathDB" id="FungiDB:NFIA_077580"/>
<evidence type="ECO:0000256" key="3">
    <source>
        <dbReference type="ARBA" id="ARBA00022989"/>
    </source>
</evidence>
<accession>A1DEL1</accession>
<dbReference type="SUPFAM" id="SSF144083">
    <property type="entry name" value="Magnesium transport protein CorA, transmembrane region"/>
    <property type="match status" value="1"/>
</dbReference>
<evidence type="ECO:0000256" key="2">
    <source>
        <dbReference type="ARBA" id="ARBA00022692"/>
    </source>
</evidence>
<dbReference type="eggNOG" id="ENOG502SMU6">
    <property type="taxonomic scope" value="Eukaryota"/>
</dbReference>
<evidence type="ECO:0008006" key="8">
    <source>
        <dbReference type="Google" id="ProtNLM"/>
    </source>
</evidence>
<dbReference type="RefSeq" id="XP_001259715.1">
    <property type="nucleotide sequence ID" value="XM_001259714.1"/>
</dbReference>
<reference evidence="7" key="1">
    <citation type="journal article" date="2008" name="PLoS Genet.">
        <title>Genomic islands in the pathogenic filamentous fungus Aspergillus fumigatus.</title>
        <authorList>
            <person name="Fedorova N.D."/>
            <person name="Khaldi N."/>
            <person name="Joardar V.S."/>
            <person name="Maiti R."/>
            <person name="Amedeo P."/>
            <person name="Anderson M.J."/>
            <person name="Crabtree J."/>
            <person name="Silva J.C."/>
            <person name="Badger J.H."/>
            <person name="Albarraq A."/>
            <person name="Angiuoli S."/>
            <person name="Bussey H."/>
            <person name="Bowyer P."/>
            <person name="Cotty P.J."/>
            <person name="Dyer P.S."/>
            <person name="Egan A."/>
            <person name="Galens K."/>
            <person name="Fraser-Liggett C.M."/>
            <person name="Haas B.J."/>
            <person name="Inman J.M."/>
            <person name="Kent R."/>
            <person name="Lemieux S."/>
            <person name="Malavazi I."/>
            <person name="Orvis J."/>
            <person name="Roemer T."/>
            <person name="Ronning C.M."/>
            <person name="Sundaram J.P."/>
            <person name="Sutton G."/>
            <person name="Turner G."/>
            <person name="Venter J.C."/>
            <person name="White O.R."/>
            <person name="Whitty B.R."/>
            <person name="Youngman P."/>
            <person name="Wolfe K.H."/>
            <person name="Goldman G.H."/>
            <person name="Wortman J.R."/>
            <person name="Jiang B."/>
            <person name="Denning D.W."/>
            <person name="Nierman W.C."/>
        </authorList>
    </citation>
    <scope>NUCLEOTIDE SEQUENCE [LARGE SCALE GENOMIC DNA]</scope>
    <source>
        <strain evidence="7">ATCC 1020 / DSM 3700 / CBS 544.65 / FGSC A1164 / JCM 1740 / NRRL 181 / WB 181</strain>
    </source>
</reference>
<evidence type="ECO:0000313" key="7">
    <source>
        <dbReference type="Proteomes" id="UP000006702"/>
    </source>
</evidence>
<keyword evidence="7" id="KW-1185">Reference proteome</keyword>
<comment type="subcellular location">
    <subcellularLocation>
        <location evidence="1">Cell membrane</location>
        <topology evidence="1">Multi-pass membrane protein</topology>
    </subcellularLocation>
</comment>
<dbReference type="GeneID" id="4585817"/>
<dbReference type="OMA" id="WSCFKIK"/>
<name>A1DEL1_NEOFI</name>